<accession>A0A2T5C430</accession>
<reference evidence="2 3" key="1">
    <citation type="submission" date="2018-04" db="EMBL/GenBank/DDBJ databases">
        <title>Genomic Encyclopedia of Archaeal and Bacterial Type Strains, Phase II (KMG-II): from individual species to whole genera.</title>
        <authorList>
            <person name="Goeker M."/>
        </authorList>
    </citation>
    <scope>NUCLEOTIDE SEQUENCE [LARGE SCALE GENOMIC DNA]</scope>
    <source>
        <strain evidence="2 3">DSM 28823</strain>
    </source>
</reference>
<proteinExistence type="predicted"/>
<dbReference type="Gene3D" id="3.60.120.10">
    <property type="entry name" value="Anthranilate synthase"/>
    <property type="match status" value="1"/>
</dbReference>
<name>A0A2T5C430_9BACT</name>
<organism evidence="2 3">
    <name type="scientific">Mangrovibacterium marinum</name>
    <dbReference type="NCBI Taxonomy" id="1639118"/>
    <lineage>
        <taxon>Bacteria</taxon>
        <taxon>Pseudomonadati</taxon>
        <taxon>Bacteroidota</taxon>
        <taxon>Bacteroidia</taxon>
        <taxon>Marinilabiliales</taxon>
        <taxon>Prolixibacteraceae</taxon>
        <taxon>Mangrovibacterium</taxon>
    </lineage>
</organism>
<protein>
    <submittedName>
        <fullName evidence="2">Aminodeoxychorismate synthase subunit I</fullName>
    </submittedName>
</protein>
<dbReference type="PRINTS" id="PR00095">
    <property type="entry name" value="ANTSNTHASEI"/>
</dbReference>
<dbReference type="OrthoDB" id="9803598at2"/>
<dbReference type="GO" id="GO:0046820">
    <property type="term" value="F:4-amino-4-deoxychorismate synthase activity"/>
    <property type="evidence" value="ECO:0007669"/>
    <property type="project" value="TreeGrafter"/>
</dbReference>
<dbReference type="InterPro" id="IPR015890">
    <property type="entry name" value="Chorismate_C"/>
</dbReference>
<dbReference type="NCBIfam" id="NF005486">
    <property type="entry name" value="PRK07093.1"/>
    <property type="match status" value="1"/>
</dbReference>
<dbReference type="AlphaFoldDB" id="A0A2T5C430"/>
<dbReference type="PANTHER" id="PTHR11236">
    <property type="entry name" value="AMINOBENZOATE/ANTHRANILATE SYNTHASE"/>
    <property type="match status" value="1"/>
</dbReference>
<keyword evidence="3" id="KW-1185">Reference proteome</keyword>
<sequence>MYTITSDIIRKMNKLGHKRRPFVFLFDFECRKARVLEWHECAPELFWRTPQHGNFTATPYNNHPVSWQAEPVSFARYEQAFNLVQKHIHAGDSYLLNLTMPTAVSTNLRLDEIAHQSQSPYLVYLKDEFVCFSPEIFVRIKDGQISSYPMKGTIDATLPNAEQLLKTNRKELAEHHTIVDLIRNDLSRIADQVEVTRFCYLDEIQSNRGKLLQMSSEITGRLAADYHAHLGDIFASLLPAGSITGAPKAKTVEVIEAAEQYQRSWYTGIFGVFDGQNVDSCVLIRYLEQNGDKFTFKSGGGITYLSNCREEYEELIKKVYVPIIGNH</sequence>
<gene>
    <name evidence="2" type="ORF">C8N47_104112</name>
</gene>
<dbReference type="InterPro" id="IPR005801">
    <property type="entry name" value="ADC_synthase"/>
</dbReference>
<dbReference type="Proteomes" id="UP000243525">
    <property type="component" value="Unassembled WGS sequence"/>
</dbReference>
<dbReference type="GO" id="GO:0000162">
    <property type="term" value="P:L-tryptophan biosynthetic process"/>
    <property type="evidence" value="ECO:0007669"/>
    <property type="project" value="TreeGrafter"/>
</dbReference>
<dbReference type="PANTHER" id="PTHR11236:SF50">
    <property type="entry name" value="AMINODEOXYCHORISMATE SYNTHASE COMPONENT 1"/>
    <property type="match status" value="1"/>
</dbReference>
<dbReference type="Pfam" id="PF00425">
    <property type="entry name" value="Chorismate_bind"/>
    <property type="match status" value="1"/>
</dbReference>
<evidence type="ECO:0000313" key="2">
    <source>
        <dbReference type="EMBL" id="PTN09567.1"/>
    </source>
</evidence>
<evidence type="ECO:0000313" key="3">
    <source>
        <dbReference type="Proteomes" id="UP000243525"/>
    </source>
</evidence>
<dbReference type="InterPro" id="IPR019999">
    <property type="entry name" value="Anth_synth_I-like"/>
</dbReference>
<dbReference type="EMBL" id="QAAD01000004">
    <property type="protein sequence ID" value="PTN09567.1"/>
    <property type="molecule type" value="Genomic_DNA"/>
</dbReference>
<comment type="caution">
    <text evidence="2">The sequence shown here is derived from an EMBL/GenBank/DDBJ whole genome shotgun (WGS) entry which is preliminary data.</text>
</comment>
<evidence type="ECO:0000259" key="1">
    <source>
        <dbReference type="Pfam" id="PF00425"/>
    </source>
</evidence>
<feature type="domain" description="Chorismate-utilising enzyme C-terminal" evidence="1">
    <location>
        <begin position="75"/>
        <end position="318"/>
    </location>
</feature>
<dbReference type="SUPFAM" id="SSF56322">
    <property type="entry name" value="ADC synthase"/>
    <property type="match status" value="1"/>
</dbReference>